<evidence type="ECO:0000313" key="1">
    <source>
        <dbReference type="EMBL" id="GBP34025.1"/>
    </source>
</evidence>
<evidence type="ECO:0000313" key="2">
    <source>
        <dbReference type="Proteomes" id="UP000299102"/>
    </source>
</evidence>
<dbReference type="AlphaFoldDB" id="A0A4C1V8F2"/>
<reference evidence="1 2" key="1">
    <citation type="journal article" date="2019" name="Commun. Biol.">
        <title>The bagworm genome reveals a unique fibroin gene that provides high tensile strength.</title>
        <authorList>
            <person name="Kono N."/>
            <person name="Nakamura H."/>
            <person name="Ohtoshi R."/>
            <person name="Tomita M."/>
            <person name="Numata K."/>
            <person name="Arakawa K."/>
        </authorList>
    </citation>
    <scope>NUCLEOTIDE SEQUENCE [LARGE SCALE GENOMIC DNA]</scope>
</reference>
<dbReference type="EMBL" id="BGZK01000283">
    <property type="protein sequence ID" value="GBP34025.1"/>
    <property type="molecule type" value="Genomic_DNA"/>
</dbReference>
<sequence>MPFHFHSFIIKASTLAQCDSEAVEDYHHECDDDVHDHNCGVSQNTLVNLSVIRVRIHHSCWFEDNVWATRRLSDTTFSRRVRLQDSELVSGRYRHCRKLTCLVCNKRVCWDATNVTYEKIRDSSEM</sequence>
<accession>A0A4C1V8F2</accession>
<protein>
    <submittedName>
        <fullName evidence="1">Uncharacterized protein</fullName>
    </submittedName>
</protein>
<name>A0A4C1V8F2_EUMVA</name>
<dbReference type="Proteomes" id="UP000299102">
    <property type="component" value="Unassembled WGS sequence"/>
</dbReference>
<comment type="caution">
    <text evidence="1">The sequence shown here is derived from an EMBL/GenBank/DDBJ whole genome shotgun (WGS) entry which is preliminary data.</text>
</comment>
<keyword evidence="2" id="KW-1185">Reference proteome</keyword>
<proteinExistence type="predicted"/>
<gene>
    <name evidence="1" type="ORF">EVAR_94036_1</name>
</gene>
<organism evidence="1 2">
    <name type="scientific">Eumeta variegata</name>
    <name type="common">Bagworm moth</name>
    <name type="synonym">Eumeta japonica</name>
    <dbReference type="NCBI Taxonomy" id="151549"/>
    <lineage>
        <taxon>Eukaryota</taxon>
        <taxon>Metazoa</taxon>
        <taxon>Ecdysozoa</taxon>
        <taxon>Arthropoda</taxon>
        <taxon>Hexapoda</taxon>
        <taxon>Insecta</taxon>
        <taxon>Pterygota</taxon>
        <taxon>Neoptera</taxon>
        <taxon>Endopterygota</taxon>
        <taxon>Lepidoptera</taxon>
        <taxon>Glossata</taxon>
        <taxon>Ditrysia</taxon>
        <taxon>Tineoidea</taxon>
        <taxon>Psychidae</taxon>
        <taxon>Oiketicinae</taxon>
        <taxon>Eumeta</taxon>
    </lineage>
</organism>